<reference evidence="12 13" key="1">
    <citation type="submission" date="2017-03" db="EMBL/GenBank/DDBJ databases">
        <title>Genomes of endolithic fungi from Antarctica.</title>
        <authorList>
            <person name="Coleine C."/>
            <person name="Masonjones S."/>
            <person name="Stajich J.E."/>
        </authorList>
    </citation>
    <scope>NUCLEOTIDE SEQUENCE [LARGE SCALE GENOMIC DNA]</scope>
    <source>
        <strain evidence="12 13">CCFEE 5311</strain>
    </source>
</reference>
<evidence type="ECO:0000256" key="6">
    <source>
        <dbReference type="PIRSR" id="PIRSR601382-1"/>
    </source>
</evidence>
<dbReference type="GO" id="GO:0036503">
    <property type="term" value="P:ERAD pathway"/>
    <property type="evidence" value="ECO:0007669"/>
    <property type="project" value="UniProtKB-ARBA"/>
</dbReference>
<evidence type="ECO:0000313" key="13">
    <source>
        <dbReference type="Proteomes" id="UP000310066"/>
    </source>
</evidence>
<feature type="disulfide bond" evidence="8">
    <location>
        <begin position="615"/>
        <end position="644"/>
    </location>
</feature>
<evidence type="ECO:0000256" key="10">
    <source>
        <dbReference type="SAM" id="MobiDB-lite"/>
    </source>
</evidence>
<feature type="active site" evidence="6">
    <location>
        <position position="878"/>
    </location>
</feature>
<feature type="compositionally biased region" description="Pro residues" evidence="10">
    <location>
        <begin position="839"/>
        <end position="848"/>
    </location>
</feature>
<keyword evidence="11" id="KW-0732">Signal</keyword>
<protein>
    <recommendedName>
        <fullName evidence="9">alpha-1,2-Mannosidase</fullName>
        <ecNumber evidence="9">3.2.1.-</ecNumber>
    </recommendedName>
</protein>
<keyword evidence="9" id="KW-0326">Glycosidase</keyword>
<feature type="region of interest" description="Disordered" evidence="10">
    <location>
        <begin position="780"/>
        <end position="848"/>
    </location>
</feature>
<feature type="binding site" evidence="7">
    <location>
        <position position="966"/>
    </location>
    <ligand>
        <name>Ca(2+)</name>
        <dbReference type="ChEBI" id="CHEBI:29108"/>
    </ligand>
</feature>
<evidence type="ECO:0000256" key="7">
    <source>
        <dbReference type="PIRSR" id="PIRSR601382-2"/>
    </source>
</evidence>
<comment type="pathway">
    <text evidence="2">Protein modification; protein glycosylation.</text>
</comment>
<feature type="signal peptide" evidence="11">
    <location>
        <begin position="1"/>
        <end position="29"/>
    </location>
</feature>
<dbReference type="GO" id="GO:0004571">
    <property type="term" value="F:mannosyl-oligosaccharide 1,2-alpha-mannosidase activity"/>
    <property type="evidence" value="ECO:0007669"/>
    <property type="project" value="InterPro"/>
</dbReference>
<dbReference type="STRING" id="329885.A0A4U0V760"/>
<feature type="active site" description="Proton donor" evidence="6">
    <location>
        <position position="658"/>
    </location>
</feature>
<feature type="compositionally biased region" description="Low complexity" evidence="10">
    <location>
        <begin position="712"/>
        <end position="729"/>
    </location>
</feature>
<dbReference type="GO" id="GO:0005975">
    <property type="term" value="P:carbohydrate metabolic process"/>
    <property type="evidence" value="ECO:0007669"/>
    <property type="project" value="InterPro"/>
</dbReference>
<evidence type="ECO:0000313" key="12">
    <source>
        <dbReference type="EMBL" id="TKA43665.1"/>
    </source>
</evidence>
<feature type="compositionally biased region" description="Low complexity" evidence="10">
    <location>
        <begin position="798"/>
        <end position="838"/>
    </location>
</feature>
<dbReference type="InterPro" id="IPR012341">
    <property type="entry name" value="6hp_glycosidase-like_sf"/>
</dbReference>
<dbReference type="PRINTS" id="PR00747">
    <property type="entry name" value="GLYHDRLASE47"/>
</dbReference>
<evidence type="ECO:0000256" key="8">
    <source>
        <dbReference type="PIRSR" id="PIRSR601382-3"/>
    </source>
</evidence>
<accession>A0A4U0V760</accession>
<name>A0A4U0V760_9PEZI</name>
<evidence type="ECO:0000256" key="9">
    <source>
        <dbReference type="RuleBase" id="RU361193"/>
    </source>
</evidence>
<dbReference type="InterPro" id="IPR050749">
    <property type="entry name" value="Glycosyl_Hydrolase_47"/>
</dbReference>
<evidence type="ECO:0000256" key="2">
    <source>
        <dbReference type="ARBA" id="ARBA00004922"/>
    </source>
</evidence>
<feature type="active site" description="Proton donor" evidence="6">
    <location>
        <position position="274"/>
    </location>
</feature>
<proteinExistence type="inferred from homology"/>
<dbReference type="SUPFAM" id="SSF48225">
    <property type="entry name" value="Seven-hairpin glycosidases"/>
    <property type="match status" value="1"/>
</dbReference>
<comment type="caution">
    <text evidence="12">The sequence shown here is derived from an EMBL/GenBank/DDBJ whole genome shotgun (WGS) entry which is preliminary data.</text>
</comment>
<dbReference type="AlphaFoldDB" id="A0A4U0V760"/>
<organism evidence="12 13">
    <name type="scientific">Friedmanniomyces endolithicus</name>
    <dbReference type="NCBI Taxonomy" id="329885"/>
    <lineage>
        <taxon>Eukaryota</taxon>
        <taxon>Fungi</taxon>
        <taxon>Dikarya</taxon>
        <taxon>Ascomycota</taxon>
        <taxon>Pezizomycotina</taxon>
        <taxon>Dothideomycetes</taxon>
        <taxon>Dothideomycetidae</taxon>
        <taxon>Mycosphaerellales</taxon>
        <taxon>Teratosphaeriaceae</taxon>
        <taxon>Friedmanniomyces</taxon>
    </lineage>
</organism>
<dbReference type="GO" id="GO:0016020">
    <property type="term" value="C:membrane"/>
    <property type="evidence" value="ECO:0007669"/>
    <property type="project" value="InterPro"/>
</dbReference>
<dbReference type="GO" id="GO:0005509">
    <property type="term" value="F:calcium ion binding"/>
    <property type="evidence" value="ECO:0007669"/>
    <property type="project" value="InterPro"/>
</dbReference>
<dbReference type="Gene3D" id="1.50.10.10">
    <property type="match status" value="3"/>
</dbReference>
<gene>
    <name evidence="12" type="ORF">B0A54_05448</name>
</gene>
<evidence type="ECO:0000256" key="11">
    <source>
        <dbReference type="SAM" id="SignalP"/>
    </source>
</evidence>
<dbReference type="InterPro" id="IPR001382">
    <property type="entry name" value="Glyco_hydro_47"/>
</dbReference>
<evidence type="ECO:0000256" key="5">
    <source>
        <dbReference type="ARBA" id="ARBA00023157"/>
    </source>
</evidence>
<keyword evidence="5 8" id="KW-1015">Disulfide bond</keyword>
<evidence type="ECO:0000256" key="3">
    <source>
        <dbReference type="ARBA" id="ARBA00007658"/>
    </source>
</evidence>
<dbReference type="Pfam" id="PF01532">
    <property type="entry name" value="Glyco_hydro_47"/>
    <property type="match status" value="1"/>
</dbReference>
<sequence length="979" mass="106678">MPGRRRVRALLGVLAFIIVALLYTRKSEVETYGGYVAEKVVGGGSVLRPKPVAQEPAAQWTASMSVRTERRLDETTKYKHLALVPATTRKTTQASSASAHMASSTTTSSSATATVHQLPPITADDEPGYEIGEGRKDNAEIPQTTTSAIHWVKQTEHFPISTTRRLPTGTAKPLPKIQYSGHDAGKADVERLAIIKEAAQHAWNGYRTAAWGMDEVKPISGGYNNPFNGWGATLVDSLDTLWMMGMKEEFEEALEHVRNIDFTTSIRSDIPLFETTIRYVGGLLGAYDISNAKYPILLGKAVELAEVLYSAFDTPNRLPQTYYRWKPAFASQPHRATNRVVMAELGSLSLEFTRLAQLTGEPKYYDAIARITDAFEEWQNNTRLPGMWPTTVDASGCAKPAQIAFDSSANQQPVPGGEGQMMVAGPPVRGAAGANMVTSIATNVDREQRAAAQAKLEQKTAPKKFDTYVVKRQLDDEASRIQTTMDVLSSNATSYQEDPVRRAVQAGTGASSPVCLPQGLASTNKRATETFTLGGQSDSTYEYLPKQHMLLGGLTDQYKEMYIAAADTVSEHLLFRPMNPDNLDILLSGALKVSVNMTTGEYINQLVPEGEHLTCFAGGMFALGGKLFDRPEDVEIGRRLTDGCVWAYESTTTGIMPELFTAMTCEGVSDWKEECKWNETAYWRSLDPWEESRTRVVPPVVASTVVRTSTSGSSVAAGTAAAATSTSAGDQKSEGTLVKSSSSAMALQTAAVEGATRVVQKVATSADEFDILTVDLQDDTSGPRLAKRQLDNDPAVPLRPATPARSPSPSLSPSLSRSSSSSSSSPSHSTPNANANPPLYTPKPPLPHPSFVAQKIASDRLPPGITHIRDRRYILRPEAIESVFYLYRITNDPHYREVGWKMFLAISEATRVVGGYGNAAIDDVTKGAPEMRDSMESFWTAETLKYFWLLFAGFEEGSLDEWVFNTEAHAFRRPGKGGG</sequence>
<feature type="region of interest" description="Disordered" evidence="10">
    <location>
        <begin position="712"/>
        <end position="734"/>
    </location>
</feature>
<dbReference type="PANTHER" id="PTHR11742">
    <property type="entry name" value="MANNOSYL-OLIGOSACCHARIDE ALPHA-1,2-MANNOSIDASE-RELATED"/>
    <property type="match status" value="1"/>
</dbReference>
<keyword evidence="7" id="KW-0479">Metal-binding</keyword>
<dbReference type="PANTHER" id="PTHR11742:SF103">
    <property type="entry name" value="ENDOPLASMIC RETICULUM MANNOSIDASE MNL2-RELATED"/>
    <property type="match status" value="1"/>
</dbReference>
<feature type="region of interest" description="Disordered" evidence="10">
    <location>
        <begin position="89"/>
        <end position="126"/>
    </location>
</feature>
<comment type="cofactor">
    <cofactor evidence="1 7">
        <name>Ca(2+)</name>
        <dbReference type="ChEBI" id="CHEBI:29108"/>
    </cofactor>
</comment>
<keyword evidence="4 9" id="KW-0378">Hydrolase</keyword>
<dbReference type="UniPathway" id="UPA00378"/>
<feature type="compositionally biased region" description="Low complexity" evidence="10">
    <location>
        <begin position="91"/>
        <end position="114"/>
    </location>
</feature>
<dbReference type="OrthoDB" id="8118055at2759"/>
<keyword evidence="7" id="KW-0106">Calcium</keyword>
<dbReference type="GO" id="GO:0005783">
    <property type="term" value="C:endoplasmic reticulum"/>
    <property type="evidence" value="ECO:0007669"/>
    <property type="project" value="TreeGrafter"/>
</dbReference>
<dbReference type="InterPro" id="IPR036026">
    <property type="entry name" value="Seven-hairpin_glycosidases"/>
</dbReference>
<dbReference type="Proteomes" id="UP000310066">
    <property type="component" value="Unassembled WGS sequence"/>
</dbReference>
<dbReference type="EC" id="3.2.1.-" evidence="9"/>
<evidence type="ECO:0000256" key="1">
    <source>
        <dbReference type="ARBA" id="ARBA00001913"/>
    </source>
</evidence>
<feature type="active site" evidence="6">
    <location>
        <position position="538"/>
    </location>
</feature>
<dbReference type="EMBL" id="NAJP01000018">
    <property type="protein sequence ID" value="TKA43665.1"/>
    <property type="molecule type" value="Genomic_DNA"/>
</dbReference>
<comment type="similarity">
    <text evidence="3 9">Belongs to the glycosyl hydrolase 47 family.</text>
</comment>
<feature type="chain" id="PRO_5020615339" description="alpha-1,2-Mannosidase" evidence="11">
    <location>
        <begin position="30"/>
        <end position="979"/>
    </location>
</feature>
<evidence type="ECO:0000256" key="4">
    <source>
        <dbReference type="ARBA" id="ARBA00022801"/>
    </source>
</evidence>